<reference evidence="1 2" key="1">
    <citation type="submission" date="2023-07" db="EMBL/GenBank/DDBJ databases">
        <title>Genomic Encyclopedia of Type Strains, Phase IV (KMG-IV): sequencing the most valuable type-strain genomes for metagenomic binning, comparative biology and taxonomic classification.</title>
        <authorList>
            <person name="Goeker M."/>
        </authorList>
    </citation>
    <scope>NUCLEOTIDE SEQUENCE [LARGE SCALE GENOMIC DNA]</scope>
    <source>
        <strain evidence="1 2">DSM 45903</strain>
    </source>
</reference>
<evidence type="ECO:0000313" key="1">
    <source>
        <dbReference type="EMBL" id="MDR6225443.1"/>
    </source>
</evidence>
<gene>
    <name evidence="1" type="ORF">JOE21_001441</name>
</gene>
<keyword evidence="2" id="KW-1185">Reference proteome</keyword>
<dbReference type="Proteomes" id="UP001185012">
    <property type="component" value="Unassembled WGS sequence"/>
</dbReference>
<evidence type="ECO:0000313" key="2">
    <source>
        <dbReference type="Proteomes" id="UP001185012"/>
    </source>
</evidence>
<name>A0ABU1IL21_9BACL</name>
<proteinExistence type="predicted"/>
<organism evidence="1 2">
    <name type="scientific">Desmospora profundinema</name>
    <dbReference type="NCBI Taxonomy" id="1571184"/>
    <lineage>
        <taxon>Bacteria</taxon>
        <taxon>Bacillati</taxon>
        <taxon>Bacillota</taxon>
        <taxon>Bacilli</taxon>
        <taxon>Bacillales</taxon>
        <taxon>Thermoactinomycetaceae</taxon>
        <taxon>Desmospora</taxon>
    </lineage>
</organism>
<protein>
    <submittedName>
        <fullName evidence="1">Uncharacterized protein</fullName>
    </submittedName>
</protein>
<comment type="caution">
    <text evidence="1">The sequence shown here is derived from an EMBL/GenBank/DDBJ whole genome shotgun (WGS) entry which is preliminary data.</text>
</comment>
<dbReference type="EMBL" id="JAVDQG010000003">
    <property type="protein sequence ID" value="MDR6225443.1"/>
    <property type="molecule type" value="Genomic_DNA"/>
</dbReference>
<sequence length="32" mass="3659">MGEIAALLVAIVAAVRLGLDWWYDYRSKHRGK</sequence>
<accession>A0ABU1IL21</accession>